<dbReference type="Gene3D" id="3.60.10.10">
    <property type="entry name" value="Endonuclease/exonuclease/phosphatase"/>
    <property type="match status" value="1"/>
</dbReference>
<dbReference type="OrthoDB" id="62798at2759"/>
<keyword evidence="2" id="KW-0378">Hydrolase</keyword>
<evidence type="ECO:0000256" key="4">
    <source>
        <dbReference type="SAM" id="Phobius"/>
    </source>
</evidence>
<dbReference type="InterPro" id="IPR045849">
    <property type="entry name" value="IP5P_plant"/>
</dbReference>
<evidence type="ECO:0000256" key="3">
    <source>
        <dbReference type="SAM" id="MobiDB-lite"/>
    </source>
</evidence>
<proteinExistence type="inferred from homology"/>
<dbReference type="SUPFAM" id="SSF56219">
    <property type="entry name" value="DNase I-like"/>
    <property type="match status" value="1"/>
</dbReference>
<dbReference type="GO" id="GO:0046856">
    <property type="term" value="P:phosphatidylinositol dephosphorylation"/>
    <property type="evidence" value="ECO:0007669"/>
    <property type="project" value="InterPro"/>
</dbReference>
<sequence length="407" mass="45823">MQEEDSRRSREKLYPSLFAFFSLTRMLGVFVSTWNVGGVLPDGDLRLDDWLDAGNTYDVYVLGFQEAVPLTPKNVISPERRPLSRWNSLIKAALNRSSSSSSYFSSSSSSLPPTGERQKIHPVKDGPTPSRSSSHASPEFLCVASKQMVGILVSVWVRSTLRRRLHHLSVSSVGCGVMGFMGNKGSVSVSFLLHNTSFCFVCCHLASGGKEGDERRRNCDAGKILSWTTFRRRCRPRRILDHDQIILLGDLNYRVSLPEAAARNLARKKEWGELLQRDQLAAEVSDGGVFEGWSEGDVSFLPTYKYYRNSDDYYGCVQGRKGENKRAPAWCDRILWRGMGLRQIRYDRFESRLSDHRPVRAVFVAEVREDPIRELPGRIPKARGQPLLSLISSPPSDLLAPSIHKCP</sequence>
<keyword evidence="4" id="KW-0472">Membrane</keyword>
<feature type="compositionally biased region" description="Low complexity" evidence="3">
    <location>
        <begin position="99"/>
        <end position="110"/>
    </location>
</feature>
<name>A0A7I8KEL0_SPIIN</name>
<evidence type="ECO:0000259" key="5">
    <source>
        <dbReference type="SMART" id="SM00128"/>
    </source>
</evidence>
<gene>
    <name evidence="6" type="ORF">SI8410_05006339</name>
</gene>
<dbReference type="InterPro" id="IPR000300">
    <property type="entry name" value="IPPc"/>
</dbReference>
<dbReference type="PANTHER" id="PTHR45666:SF18">
    <property type="entry name" value="TYPE IV INOSITOL POLYPHOSPHATE 5-PHOSPHATASE 9"/>
    <property type="match status" value="1"/>
</dbReference>
<evidence type="ECO:0000256" key="2">
    <source>
        <dbReference type="ARBA" id="ARBA00022801"/>
    </source>
</evidence>
<reference evidence="6" key="1">
    <citation type="submission" date="2020-02" db="EMBL/GenBank/DDBJ databases">
        <authorList>
            <person name="Scholz U."/>
            <person name="Mascher M."/>
            <person name="Fiebig A."/>
        </authorList>
    </citation>
    <scope>NUCLEOTIDE SEQUENCE</scope>
</reference>
<feature type="domain" description="Inositol polyphosphate-related phosphatase" evidence="5">
    <location>
        <begin position="25"/>
        <end position="371"/>
    </location>
</feature>
<feature type="region of interest" description="Disordered" evidence="3">
    <location>
        <begin position="99"/>
        <end position="134"/>
    </location>
</feature>
<accession>A0A7I8KEL0</accession>
<dbReference type="GO" id="GO:0004439">
    <property type="term" value="F:phosphatidylinositol-4,5-bisphosphate 5-phosphatase activity"/>
    <property type="evidence" value="ECO:0007669"/>
    <property type="project" value="TreeGrafter"/>
</dbReference>
<dbReference type="GO" id="GO:0034485">
    <property type="term" value="F:phosphatidylinositol-3,4,5-trisphosphate 5-phosphatase activity"/>
    <property type="evidence" value="ECO:0007669"/>
    <property type="project" value="TreeGrafter"/>
</dbReference>
<keyword evidence="4" id="KW-1133">Transmembrane helix</keyword>
<comment type="similarity">
    <text evidence="1">Belongs to the inositol polyphosphate 5-phosphatase family.</text>
</comment>
<keyword evidence="4" id="KW-0812">Transmembrane</keyword>
<keyword evidence="7" id="KW-1185">Reference proteome</keyword>
<evidence type="ECO:0000313" key="6">
    <source>
        <dbReference type="EMBL" id="CAA7395676.1"/>
    </source>
</evidence>
<dbReference type="EMBL" id="LR746268">
    <property type="protein sequence ID" value="CAA7395676.1"/>
    <property type="molecule type" value="Genomic_DNA"/>
</dbReference>
<dbReference type="AlphaFoldDB" id="A0A7I8KEL0"/>
<dbReference type="Pfam" id="PF22669">
    <property type="entry name" value="Exo_endo_phos2"/>
    <property type="match status" value="2"/>
</dbReference>
<feature type="transmembrane region" description="Helical" evidence="4">
    <location>
        <begin position="12"/>
        <end position="34"/>
    </location>
</feature>
<evidence type="ECO:0000256" key="1">
    <source>
        <dbReference type="ARBA" id="ARBA00010768"/>
    </source>
</evidence>
<protein>
    <recommendedName>
        <fullName evidence="5">Inositol polyphosphate-related phosphatase domain-containing protein</fullName>
    </recommendedName>
</protein>
<dbReference type="PANTHER" id="PTHR45666">
    <property type="entry name" value="TYPE IV INOSITOL POLYPHOSPHATE 5-PHOSPHATASE 9"/>
    <property type="match status" value="1"/>
</dbReference>
<dbReference type="GO" id="GO:0004445">
    <property type="term" value="F:inositol-polyphosphate 5-phosphatase activity"/>
    <property type="evidence" value="ECO:0007669"/>
    <property type="project" value="InterPro"/>
</dbReference>
<evidence type="ECO:0000313" key="7">
    <source>
        <dbReference type="Proteomes" id="UP000663760"/>
    </source>
</evidence>
<dbReference type="Proteomes" id="UP000663760">
    <property type="component" value="Chromosome 5"/>
</dbReference>
<dbReference type="SMART" id="SM00128">
    <property type="entry name" value="IPPc"/>
    <property type="match status" value="1"/>
</dbReference>
<organism evidence="6 7">
    <name type="scientific">Spirodela intermedia</name>
    <name type="common">Intermediate duckweed</name>
    <dbReference type="NCBI Taxonomy" id="51605"/>
    <lineage>
        <taxon>Eukaryota</taxon>
        <taxon>Viridiplantae</taxon>
        <taxon>Streptophyta</taxon>
        <taxon>Embryophyta</taxon>
        <taxon>Tracheophyta</taxon>
        <taxon>Spermatophyta</taxon>
        <taxon>Magnoliopsida</taxon>
        <taxon>Liliopsida</taxon>
        <taxon>Araceae</taxon>
        <taxon>Lemnoideae</taxon>
        <taxon>Spirodela</taxon>
    </lineage>
</organism>
<dbReference type="InterPro" id="IPR036691">
    <property type="entry name" value="Endo/exonu/phosph_ase_sf"/>
</dbReference>